<dbReference type="EMBL" id="CP000885">
    <property type="protein sequence ID" value="ABX40445.1"/>
    <property type="molecule type" value="Genomic_DNA"/>
</dbReference>
<keyword evidence="6" id="KW-1185">Reference proteome</keyword>
<feature type="transmembrane region" description="Helical" evidence="2">
    <location>
        <begin position="222"/>
        <end position="240"/>
    </location>
</feature>
<feature type="transmembrane region" description="Helical" evidence="2">
    <location>
        <begin position="304"/>
        <end position="322"/>
    </location>
</feature>
<keyword evidence="2" id="KW-0472">Membrane</keyword>
<organism evidence="5 6">
    <name type="scientific">Lachnoclostridium phytofermentans (strain ATCC 700394 / DSM 18823 / ISDg)</name>
    <name type="common">Clostridium phytofermentans</name>
    <dbReference type="NCBI Taxonomy" id="357809"/>
    <lineage>
        <taxon>Bacteria</taxon>
        <taxon>Bacillati</taxon>
        <taxon>Bacillota</taxon>
        <taxon>Clostridia</taxon>
        <taxon>Lachnospirales</taxon>
        <taxon>Lachnospiraceae</taxon>
    </lineage>
</organism>
<dbReference type="AlphaFoldDB" id="A9KQD6"/>
<keyword evidence="2" id="KW-0812">Transmembrane</keyword>
<keyword evidence="2" id="KW-1133">Transmembrane helix</keyword>
<feature type="signal peptide" evidence="3">
    <location>
        <begin position="1"/>
        <end position="27"/>
    </location>
</feature>
<protein>
    <recommendedName>
        <fullName evidence="4">YcxB-like C-terminal domain-containing protein</fullName>
    </recommendedName>
</protein>
<dbReference type="KEGG" id="cpy:Cphy_0055"/>
<evidence type="ECO:0000256" key="3">
    <source>
        <dbReference type="SAM" id="SignalP"/>
    </source>
</evidence>
<keyword evidence="1" id="KW-0175">Coiled coil</keyword>
<evidence type="ECO:0000256" key="2">
    <source>
        <dbReference type="SAM" id="Phobius"/>
    </source>
</evidence>
<dbReference type="HOGENOM" id="CLU_614966_0_0_9"/>
<dbReference type="InterPro" id="IPR025588">
    <property type="entry name" value="YcxB-like_C"/>
</dbReference>
<proteinExistence type="predicted"/>
<dbReference type="RefSeq" id="WP_012198088.1">
    <property type="nucleotide sequence ID" value="NC_010001.1"/>
</dbReference>
<gene>
    <name evidence="5" type="ordered locus">Cphy_0055</name>
</gene>
<evidence type="ECO:0000313" key="6">
    <source>
        <dbReference type="Proteomes" id="UP000000370"/>
    </source>
</evidence>
<feature type="coiled-coil region" evidence="1">
    <location>
        <begin position="250"/>
        <end position="277"/>
    </location>
</feature>
<keyword evidence="3" id="KW-0732">Signal</keyword>
<evidence type="ECO:0000259" key="4">
    <source>
        <dbReference type="Pfam" id="PF14317"/>
    </source>
</evidence>
<sequence precursor="true">MKRLQKLFVAICVMFAIMLTQVVTVSAAQTMTFDDLYMTLEISDDFIVLTPDTPKNDGRWAAAGIIQIDSKLKEFNDMGVKVLFYDKKSNTSVTMMVKDSSKTREIVNLVSMTDTELQEYFDSLVGKDSDTFVSTVEEYTHKQTPYFKLRLQSKEGESPVSEVVYGTIMNGKSIGFDIYKEGSYIQDKEEELVRSLVDNVSFTKILDASEITKESEIGIKDFITPILFILIIGVILFIFNKKNKKASQIKKKISQDMQEYRLNRRKLEEAGELTKEEALFTNSTEYHDQAIKTYCMYNQFFKRIGFWIYVIVLYLIILGYSLFFGTSIWMTIIVTIAGIVYGYYQGIAVEKMSEAMKKKYEGSRSKNAITKFYDDYFTVSGIQYISDFPYVQVTEVRKSKNYIYLYLGSEIAYFVDVTTFNKLEEENFMIFLKQRMGDKLKFKIR</sequence>
<feature type="domain" description="YcxB-like C-terminal" evidence="4">
    <location>
        <begin position="372"/>
        <end position="429"/>
    </location>
</feature>
<dbReference type="eggNOG" id="ENOG50325U2">
    <property type="taxonomic scope" value="Bacteria"/>
</dbReference>
<evidence type="ECO:0000256" key="1">
    <source>
        <dbReference type="SAM" id="Coils"/>
    </source>
</evidence>
<name>A9KQD6_LACP7</name>
<dbReference type="Pfam" id="PF14317">
    <property type="entry name" value="YcxB"/>
    <property type="match status" value="1"/>
</dbReference>
<dbReference type="Proteomes" id="UP000000370">
    <property type="component" value="Chromosome"/>
</dbReference>
<feature type="chain" id="PRO_5002740309" description="YcxB-like C-terminal domain-containing protein" evidence="3">
    <location>
        <begin position="28"/>
        <end position="445"/>
    </location>
</feature>
<evidence type="ECO:0000313" key="5">
    <source>
        <dbReference type="EMBL" id="ABX40445.1"/>
    </source>
</evidence>
<reference evidence="6" key="1">
    <citation type="submission" date="2007-11" db="EMBL/GenBank/DDBJ databases">
        <title>Complete genome sequence of Clostridium phytofermentans ISDg.</title>
        <authorList>
            <person name="Leschine S.B."/>
            <person name="Warnick T.A."/>
            <person name="Blanchard J.L."/>
            <person name="Schnell D.J."/>
            <person name="Petit E.L."/>
            <person name="LaTouf W.G."/>
            <person name="Copeland A."/>
            <person name="Lucas S."/>
            <person name="Lapidus A."/>
            <person name="Barry K."/>
            <person name="Glavina del Rio T."/>
            <person name="Dalin E."/>
            <person name="Tice H."/>
            <person name="Pitluck S."/>
            <person name="Kiss H."/>
            <person name="Brettin T."/>
            <person name="Bruce D."/>
            <person name="Detter J.C."/>
            <person name="Han C."/>
            <person name="Kuske C."/>
            <person name="Schmutz J."/>
            <person name="Larimer F."/>
            <person name="Land M."/>
            <person name="Hauser L."/>
            <person name="Kyrpides N."/>
            <person name="Kim E.A."/>
            <person name="Richardson P."/>
        </authorList>
    </citation>
    <scope>NUCLEOTIDE SEQUENCE [LARGE SCALE GENOMIC DNA]</scope>
    <source>
        <strain evidence="6">ATCC 700394 / DSM 18823 / ISDg</strain>
    </source>
</reference>
<accession>A9KQD6</accession>
<dbReference type="OrthoDB" id="1843658at2"/>
<feature type="transmembrane region" description="Helical" evidence="2">
    <location>
        <begin position="328"/>
        <end position="349"/>
    </location>
</feature>